<keyword evidence="1" id="KW-0812">Transmembrane</keyword>
<protein>
    <submittedName>
        <fullName evidence="3">Uncharacterized protein</fullName>
    </submittedName>
</protein>
<sequence>MNAILLVLTLLVVDTLSFEKTSTSDYSETGAIDFKRVRKTLNMKKHKFSPLLAVGVGVMVLIFGVELSLPAILKG</sequence>
<comment type="caution">
    <text evidence="3">The sequence shown here is derived from an EMBL/GenBank/DDBJ whole genome shotgun (WGS) entry which is preliminary data.</text>
</comment>
<keyword evidence="1" id="KW-0472">Membrane</keyword>
<keyword evidence="1" id="KW-1133">Transmembrane helix</keyword>
<dbReference type="Proteomes" id="UP001303046">
    <property type="component" value="Unassembled WGS sequence"/>
</dbReference>
<accession>A0ABR1CAB0</accession>
<evidence type="ECO:0000256" key="2">
    <source>
        <dbReference type="SAM" id="SignalP"/>
    </source>
</evidence>
<keyword evidence="2" id="KW-0732">Signal</keyword>
<name>A0ABR1CAB0_NECAM</name>
<feature type="signal peptide" evidence="2">
    <location>
        <begin position="1"/>
        <end position="17"/>
    </location>
</feature>
<feature type="transmembrane region" description="Helical" evidence="1">
    <location>
        <begin position="51"/>
        <end position="73"/>
    </location>
</feature>
<proteinExistence type="predicted"/>
<evidence type="ECO:0000313" key="3">
    <source>
        <dbReference type="EMBL" id="KAK6734418.1"/>
    </source>
</evidence>
<feature type="chain" id="PRO_5046270188" evidence="2">
    <location>
        <begin position="18"/>
        <end position="75"/>
    </location>
</feature>
<evidence type="ECO:0000256" key="1">
    <source>
        <dbReference type="SAM" id="Phobius"/>
    </source>
</evidence>
<gene>
    <name evidence="3" type="primary">Necator_chrII.g5711</name>
    <name evidence="3" type="ORF">RB195_017918</name>
</gene>
<dbReference type="EMBL" id="JAVFWL010000002">
    <property type="protein sequence ID" value="KAK6734418.1"/>
    <property type="molecule type" value="Genomic_DNA"/>
</dbReference>
<evidence type="ECO:0000313" key="4">
    <source>
        <dbReference type="Proteomes" id="UP001303046"/>
    </source>
</evidence>
<organism evidence="3 4">
    <name type="scientific">Necator americanus</name>
    <name type="common">Human hookworm</name>
    <dbReference type="NCBI Taxonomy" id="51031"/>
    <lineage>
        <taxon>Eukaryota</taxon>
        <taxon>Metazoa</taxon>
        <taxon>Ecdysozoa</taxon>
        <taxon>Nematoda</taxon>
        <taxon>Chromadorea</taxon>
        <taxon>Rhabditida</taxon>
        <taxon>Rhabditina</taxon>
        <taxon>Rhabditomorpha</taxon>
        <taxon>Strongyloidea</taxon>
        <taxon>Ancylostomatidae</taxon>
        <taxon>Bunostominae</taxon>
        <taxon>Necator</taxon>
    </lineage>
</organism>
<reference evidence="3 4" key="1">
    <citation type="submission" date="2023-08" db="EMBL/GenBank/DDBJ databases">
        <title>A Necator americanus chromosomal reference genome.</title>
        <authorList>
            <person name="Ilik V."/>
            <person name="Petrzelkova K.J."/>
            <person name="Pardy F."/>
            <person name="Fuh T."/>
            <person name="Niatou-Singa F.S."/>
            <person name="Gouil Q."/>
            <person name="Baker L."/>
            <person name="Ritchie M.E."/>
            <person name="Jex A.R."/>
            <person name="Gazzola D."/>
            <person name="Li H."/>
            <person name="Toshio Fujiwara R."/>
            <person name="Zhan B."/>
            <person name="Aroian R.V."/>
            <person name="Pafco B."/>
            <person name="Schwarz E.M."/>
        </authorList>
    </citation>
    <scope>NUCLEOTIDE SEQUENCE [LARGE SCALE GENOMIC DNA]</scope>
    <source>
        <strain evidence="3 4">Aroian</strain>
        <tissue evidence="3">Whole animal</tissue>
    </source>
</reference>
<keyword evidence="4" id="KW-1185">Reference proteome</keyword>